<name>A0A7C3VKE6_9CYAN</name>
<keyword evidence="1" id="KW-0067">ATP-binding</keyword>
<dbReference type="GO" id="GO:0120147">
    <property type="term" value="F:formylglycine-generating oxidase activity"/>
    <property type="evidence" value="ECO:0007669"/>
    <property type="project" value="TreeGrafter"/>
</dbReference>
<dbReference type="Gene3D" id="1.10.510.10">
    <property type="entry name" value="Transferase(Phosphotransferase) domain 1"/>
    <property type="match status" value="1"/>
</dbReference>
<sequence length="662" mass="75766">MAALANGTVLRNRYQIIQLIGRGGFGETYLAEDIKIDLTPKPKRVVKRLLPQMMQPVVVELFKKEAATIDRLGEYNSQIARLFDNFQENQEYYLVQSYIEGHALSQEIIQGQKLSESYVIQFLSDFLPILAYVHQNQVIHRDIKPENIMRRQHDGKLVLIDFGIVKEMGSVVITQGQTRYTVSAGTPGYMPAEQANGKPRYSSDVYAVGVMAISALTGISPEKLQQDNDGEIIWRKYASVSDGLADILTKMVRYDWRLRYEDGGKALAAIQSLTSAPPPGAWEEEQKRLEALKQQQQEAAMLLAVSRQREAELKRKEEELRRREEELKRQEEQKRLEELRRREEELRRLEEEKRREEQKRLEELRRREEEGKRLLVTPPPRLPVFTFDVITVDKRGKQTSKVPKQAQYYHQDLGNGIFLDMVAIPGGKFQMGTPNSEPERSDAESPQHQVTVPSFYMAKYPITQAQYQAIMGQNPSHFKGSDLPVENVSWNNAIEFCQKLAQKTGQAYRLPSEAEWEYACRAGTTTPFHFGDTITTDLANYDGNQTYGNGPKGEYRQKTTPVGTFPPNAFGLYDMHGNVWEWCQDVWHENYDNAPTDGSAWETGGESNLRVLRGGSWVNFPRNCRSGRRYWDVLVDWLNYFGFRVAVSLLPVSGSLFSSPGL</sequence>
<dbReference type="InterPro" id="IPR051043">
    <property type="entry name" value="Sulfatase_Mod_Factor_Kinase"/>
</dbReference>
<protein>
    <submittedName>
        <fullName evidence="4">Protein kinase</fullName>
    </submittedName>
</protein>
<evidence type="ECO:0000256" key="1">
    <source>
        <dbReference type="PROSITE-ProRule" id="PRU10141"/>
    </source>
</evidence>
<keyword evidence="1" id="KW-0547">Nucleotide-binding</keyword>
<proteinExistence type="predicted"/>
<dbReference type="SUPFAM" id="SSF56436">
    <property type="entry name" value="C-type lectin-like"/>
    <property type="match status" value="1"/>
</dbReference>
<dbReference type="SUPFAM" id="SSF56112">
    <property type="entry name" value="Protein kinase-like (PK-like)"/>
    <property type="match status" value="1"/>
</dbReference>
<accession>A0A7C3VKE6</accession>
<dbReference type="AlphaFoldDB" id="A0A7C3VKE6"/>
<dbReference type="InterPro" id="IPR011009">
    <property type="entry name" value="Kinase-like_dom_sf"/>
</dbReference>
<comment type="caution">
    <text evidence="4">The sequence shown here is derived from an EMBL/GenBank/DDBJ whole genome shotgun (WGS) entry which is preliminary data.</text>
</comment>
<dbReference type="CDD" id="cd14014">
    <property type="entry name" value="STKc_PknB_like"/>
    <property type="match status" value="1"/>
</dbReference>
<dbReference type="Pfam" id="PF00069">
    <property type="entry name" value="Pkinase"/>
    <property type="match status" value="1"/>
</dbReference>
<dbReference type="GO" id="GO:0005524">
    <property type="term" value="F:ATP binding"/>
    <property type="evidence" value="ECO:0007669"/>
    <property type="project" value="UniProtKB-UniRule"/>
</dbReference>
<keyword evidence="4" id="KW-0808">Transferase</keyword>
<dbReference type="Pfam" id="PF03781">
    <property type="entry name" value="FGE-sulfatase"/>
    <property type="match status" value="1"/>
</dbReference>
<feature type="region of interest" description="Disordered" evidence="2">
    <location>
        <begin position="314"/>
        <end position="334"/>
    </location>
</feature>
<dbReference type="InterPro" id="IPR005532">
    <property type="entry name" value="SUMF_dom"/>
</dbReference>
<dbReference type="PANTHER" id="PTHR23150">
    <property type="entry name" value="SULFATASE MODIFYING FACTOR 1, 2"/>
    <property type="match status" value="1"/>
</dbReference>
<dbReference type="Gene3D" id="3.90.1580.10">
    <property type="entry name" value="paralog of FGE (formylglycine-generating enzyme)"/>
    <property type="match status" value="1"/>
</dbReference>
<dbReference type="InterPro" id="IPR017441">
    <property type="entry name" value="Protein_kinase_ATP_BS"/>
</dbReference>
<dbReference type="GO" id="GO:0004672">
    <property type="term" value="F:protein kinase activity"/>
    <property type="evidence" value="ECO:0007669"/>
    <property type="project" value="InterPro"/>
</dbReference>
<keyword evidence="4" id="KW-0418">Kinase</keyword>
<dbReference type="PANTHER" id="PTHR23150:SF19">
    <property type="entry name" value="FORMYLGLYCINE-GENERATING ENZYME"/>
    <property type="match status" value="1"/>
</dbReference>
<dbReference type="EMBL" id="DSPX01000228">
    <property type="protein sequence ID" value="HGG03279.1"/>
    <property type="molecule type" value="Genomic_DNA"/>
</dbReference>
<dbReference type="SMART" id="SM00220">
    <property type="entry name" value="S_TKc"/>
    <property type="match status" value="1"/>
</dbReference>
<feature type="binding site" evidence="1">
    <location>
        <position position="47"/>
    </location>
    <ligand>
        <name>ATP</name>
        <dbReference type="ChEBI" id="CHEBI:30616"/>
    </ligand>
</feature>
<dbReference type="InterPro" id="IPR016187">
    <property type="entry name" value="CTDL_fold"/>
</dbReference>
<organism evidence="4">
    <name type="scientific">Planktothricoides sp. SpSt-374</name>
    <dbReference type="NCBI Taxonomy" id="2282167"/>
    <lineage>
        <taxon>Bacteria</taxon>
        <taxon>Bacillati</taxon>
        <taxon>Cyanobacteriota</taxon>
        <taxon>Cyanophyceae</taxon>
        <taxon>Oscillatoriophycideae</taxon>
        <taxon>Oscillatoriales</taxon>
        <taxon>Oscillatoriaceae</taxon>
        <taxon>Planktothricoides</taxon>
    </lineage>
</organism>
<dbReference type="Gene3D" id="3.30.200.20">
    <property type="entry name" value="Phosphorylase Kinase, domain 1"/>
    <property type="match status" value="1"/>
</dbReference>
<dbReference type="PROSITE" id="PS00107">
    <property type="entry name" value="PROTEIN_KINASE_ATP"/>
    <property type="match status" value="1"/>
</dbReference>
<evidence type="ECO:0000313" key="4">
    <source>
        <dbReference type="EMBL" id="HGG03279.1"/>
    </source>
</evidence>
<reference evidence="4" key="1">
    <citation type="journal article" date="2020" name="mSystems">
        <title>Genome- and Community-Level Interaction Insights into Carbon Utilization and Element Cycling Functions of Hydrothermarchaeota in Hydrothermal Sediment.</title>
        <authorList>
            <person name="Zhou Z."/>
            <person name="Liu Y."/>
            <person name="Xu W."/>
            <person name="Pan J."/>
            <person name="Luo Z.H."/>
            <person name="Li M."/>
        </authorList>
    </citation>
    <scope>NUCLEOTIDE SEQUENCE [LARGE SCALE GENOMIC DNA]</scope>
    <source>
        <strain evidence="4">SpSt-374</strain>
    </source>
</reference>
<dbReference type="InterPro" id="IPR042095">
    <property type="entry name" value="SUMF_sf"/>
</dbReference>
<evidence type="ECO:0000259" key="3">
    <source>
        <dbReference type="PROSITE" id="PS50011"/>
    </source>
</evidence>
<gene>
    <name evidence="4" type="ORF">ENR15_22230</name>
</gene>
<evidence type="ECO:0000256" key="2">
    <source>
        <dbReference type="SAM" id="MobiDB-lite"/>
    </source>
</evidence>
<dbReference type="PROSITE" id="PS50011">
    <property type="entry name" value="PROTEIN_KINASE_DOM"/>
    <property type="match status" value="1"/>
</dbReference>
<dbReference type="InterPro" id="IPR000719">
    <property type="entry name" value="Prot_kinase_dom"/>
</dbReference>
<feature type="domain" description="Protein kinase" evidence="3">
    <location>
        <begin position="14"/>
        <end position="274"/>
    </location>
</feature>